<dbReference type="AlphaFoldDB" id="A0A1Z5YXQ9"/>
<dbReference type="InterPro" id="IPR035907">
    <property type="entry name" value="Hppk_sf"/>
</dbReference>
<dbReference type="GO" id="GO:0046654">
    <property type="term" value="P:tetrahydrofolate biosynthetic process"/>
    <property type="evidence" value="ECO:0007669"/>
    <property type="project" value="UniProtKB-UniPathway"/>
</dbReference>
<feature type="domain" description="7,8-dihydro-6-hydroxymethylpterin-pyrophosphokinase" evidence="13">
    <location>
        <begin position="12"/>
        <end position="143"/>
    </location>
</feature>
<keyword evidence="5" id="KW-0808">Transferase</keyword>
<dbReference type="EMBL" id="JOMQ01000007">
    <property type="protein sequence ID" value="OUJ04080.1"/>
    <property type="molecule type" value="Genomic_DNA"/>
</dbReference>
<keyword evidence="6" id="KW-0547">Nucleotide-binding</keyword>
<dbReference type="Pfam" id="PF01288">
    <property type="entry name" value="HPPK"/>
    <property type="match status" value="1"/>
</dbReference>
<dbReference type="NCBIfam" id="TIGR01498">
    <property type="entry name" value="folK"/>
    <property type="match status" value="1"/>
</dbReference>
<keyword evidence="7 14" id="KW-0418">Kinase</keyword>
<comment type="function">
    <text evidence="10">Catalyzes the transfer of pyrophosphate from adenosine triphosphate (ATP) to 6-hydroxymethyl-7,8-dihydropterin, an enzymatic step in folate biosynthesis pathway.</text>
</comment>
<evidence type="ECO:0000256" key="3">
    <source>
        <dbReference type="ARBA" id="ARBA00013253"/>
    </source>
</evidence>
<dbReference type="PANTHER" id="PTHR43071">
    <property type="entry name" value="2-AMINO-4-HYDROXY-6-HYDROXYMETHYLDIHYDROPTERIDINE PYROPHOSPHOKINASE"/>
    <property type="match status" value="1"/>
</dbReference>
<dbReference type="InterPro" id="IPR000550">
    <property type="entry name" value="Hppk"/>
</dbReference>
<dbReference type="Proteomes" id="UP000196086">
    <property type="component" value="Unassembled WGS sequence"/>
</dbReference>
<name>A0A1Z5YXQ9_9PROT</name>
<evidence type="ECO:0000259" key="13">
    <source>
        <dbReference type="Pfam" id="PF01288"/>
    </source>
</evidence>
<evidence type="ECO:0000256" key="6">
    <source>
        <dbReference type="ARBA" id="ARBA00022741"/>
    </source>
</evidence>
<evidence type="ECO:0000256" key="1">
    <source>
        <dbReference type="ARBA" id="ARBA00005051"/>
    </source>
</evidence>
<comment type="pathway">
    <text evidence="1">Cofactor biosynthesis; tetrahydrofolate biosynthesis; 2-amino-4-hydroxy-6-hydroxymethyl-7,8-dihydropteridine diphosphate from 7,8-dihydroneopterin triphosphate: step 4/4.</text>
</comment>
<dbReference type="UniPathway" id="UPA00077">
    <property type="reaction ID" value="UER00155"/>
</dbReference>
<dbReference type="GO" id="GO:0016301">
    <property type="term" value="F:kinase activity"/>
    <property type="evidence" value="ECO:0007669"/>
    <property type="project" value="UniProtKB-KW"/>
</dbReference>
<reference evidence="14 15" key="1">
    <citation type="submission" date="2014-06" db="EMBL/GenBank/DDBJ databases">
        <authorList>
            <person name="Ju J."/>
            <person name="Zhang J."/>
        </authorList>
    </citation>
    <scope>NUCLEOTIDE SEQUENCE [LARGE SCALE GENOMIC DNA]</scope>
    <source>
        <strain evidence="14 15">DsW_47</strain>
    </source>
</reference>
<protein>
    <recommendedName>
        <fullName evidence="4">2-amino-4-hydroxy-6-hydroxymethyldihydropteridine pyrophosphokinase</fullName>
        <ecNumber evidence="3">2.7.6.3</ecNumber>
    </recommendedName>
    <alternativeName>
        <fullName evidence="11">6-hydroxymethyl-7,8-dihydropterin pyrophosphokinase</fullName>
    </alternativeName>
    <alternativeName>
        <fullName evidence="12">7,8-dihydro-6-hydroxymethylpterin-pyrophosphokinase</fullName>
    </alternativeName>
</protein>
<evidence type="ECO:0000313" key="15">
    <source>
        <dbReference type="Proteomes" id="UP000196086"/>
    </source>
</evidence>
<accession>A0A1Z5YXQ9</accession>
<evidence type="ECO:0000256" key="2">
    <source>
        <dbReference type="ARBA" id="ARBA00005810"/>
    </source>
</evidence>
<keyword evidence="9" id="KW-0289">Folate biosynthesis</keyword>
<comment type="caution">
    <text evidence="14">The sequence shown here is derived from an EMBL/GenBank/DDBJ whole genome shotgun (WGS) entry which is preliminary data.</text>
</comment>
<evidence type="ECO:0000256" key="8">
    <source>
        <dbReference type="ARBA" id="ARBA00022840"/>
    </source>
</evidence>
<dbReference type="PANTHER" id="PTHR43071:SF1">
    <property type="entry name" value="2-AMINO-4-HYDROXY-6-HYDROXYMETHYLDIHYDROPTERIDINE PYROPHOSPHOKINASE"/>
    <property type="match status" value="1"/>
</dbReference>
<dbReference type="EC" id="2.7.6.3" evidence="3"/>
<evidence type="ECO:0000256" key="5">
    <source>
        <dbReference type="ARBA" id="ARBA00022679"/>
    </source>
</evidence>
<comment type="similarity">
    <text evidence="2">Belongs to the HPPK family.</text>
</comment>
<proteinExistence type="inferred from homology"/>
<organism evidence="14 15">
    <name type="scientific">Acetobacter cibinongensis</name>
    <dbReference type="NCBI Taxonomy" id="146475"/>
    <lineage>
        <taxon>Bacteria</taxon>
        <taxon>Pseudomonadati</taxon>
        <taxon>Pseudomonadota</taxon>
        <taxon>Alphaproteobacteria</taxon>
        <taxon>Acetobacterales</taxon>
        <taxon>Acetobacteraceae</taxon>
        <taxon>Acetobacter</taxon>
    </lineage>
</organism>
<evidence type="ECO:0000256" key="9">
    <source>
        <dbReference type="ARBA" id="ARBA00022909"/>
    </source>
</evidence>
<evidence type="ECO:0000256" key="12">
    <source>
        <dbReference type="ARBA" id="ARBA00033413"/>
    </source>
</evidence>
<evidence type="ECO:0000313" key="14">
    <source>
        <dbReference type="EMBL" id="OUJ04080.1"/>
    </source>
</evidence>
<keyword evidence="8" id="KW-0067">ATP-binding</keyword>
<dbReference type="GO" id="GO:0003848">
    <property type="term" value="F:2-amino-4-hydroxy-6-hydroxymethyldihydropteridine diphosphokinase activity"/>
    <property type="evidence" value="ECO:0007669"/>
    <property type="project" value="UniProtKB-EC"/>
</dbReference>
<dbReference type="Gene3D" id="3.30.70.560">
    <property type="entry name" value="7,8-Dihydro-6-hydroxymethylpterin-pyrophosphokinase HPPK"/>
    <property type="match status" value="1"/>
</dbReference>
<dbReference type="CDD" id="cd00483">
    <property type="entry name" value="HPPK"/>
    <property type="match status" value="1"/>
</dbReference>
<gene>
    <name evidence="14" type="ORF">HK14_13315</name>
</gene>
<evidence type="ECO:0000256" key="10">
    <source>
        <dbReference type="ARBA" id="ARBA00029409"/>
    </source>
</evidence>
<evidence type="ECO:0000256" key="7">
    <source>
        <dbReference type="ARBA" id="ARBA00022777"/>
    </source>
</evidence>
<dbReference type="SUPFAM" id="SSF55083">
    <property type="entry name" value="6-hydroxymethyl-7,8-dihydropterin pyrophosphokinase, HPPK"/>
    <property type="match status" value="1"/>
</dbReference>
<evidence type="ECO:0000256" key="4">
    <source>
        <dbReference type="ARBA" id="ARBA00016218"/>
    </source>
</evidence>
<dbReference type="GO" id="GO:0046656">
    <property type="term" value="P:folic acid biosynthetic process"/>
    <property type="evidence" value="ECO:0007669"/>
    <property type="project" value="UniProtKB-KW"/>
</dbReference>
<sequence length="170" mass="18446">MKFWKGTGMVLIAVGANLPLGEGSALSTCKAVVKNLQATPNLEVLAVSHWYESAPVPPSGQPPYVNGVIRVRTGLSPDALLALLQRMEAEFGRERSVPNAARTLDLDLIAYDDLCQDDAHLTLPHPRAHERAFVLLPLYDVAPDWVHPVSQRPVVALLAAVSGQEISRIK</sequence>
<dbReference type="GO" id="GO:0005524">
    <property type="term" value="F:ATP binding"/>
    <property type="evidence" value="ECO:0007669"/>
    <property type="project" value="UniProtKB-KW"/>
</dbReference>
<evidence type="ECO:0000256" key="11">
    <source>
        <dbReference type="ARBA" id="ARBA00029766"/>
    </source>
</evidence>